<dbReference type="EMBL" id="NAJL01000065">
    <property type="protein sequence ID" value="TKA22819.1"/>
    <property type="molecule type" value="Genomic_DNA"/>
</dbReference>
<accession>A0A4V5N3G3</accession>
<gene>
    <name evidence="2" type="ORF">B0A50_07718</name>
</gene>
<dbReference type="InterPro" id="IPR008979">
    <property type="entry name" value="Galactose-bd-like_sf"/>
</dbReference>
<proteinExistence type="predicted"/>
<feature type="region of interest" description="Disordered" evidence="1">
    <location>
        <begin position="111"/>
        <end position="137"/>
    </location>
</feature>
<keyword evidence="3" id="KW-1185">Reference proteome</keyword>
<comment type="caution">
    <text evidence="2">The sequence shown here is derived from an EMBL/GenBank/DDBJ whole genome shotgun (WGS) entry which is preliminary data.</text>
</comment>
<organism evidence="2 3">
    <name type="scientific">Salinomyces thailandicus</name>
    <dbReference type="NCBI Taxonomy" id="706561"/>
    <lineage>
        <taxon>Eukaryota</taxon>
        <taxon>Fungi</taxon>
        <taxon>Dikarya</taxon>
        <taxon>Ascomycota</taxon>
        <taxon>Pezizomycotina</taxon>
        <taxon>Dothideomycetes</taxon>
        <taxon>Dothideomycetidae</taxon>
        <taxon>Mycosphaerellales</taxon>
        <taxon>Teratosphaeriaceae</taxon>
        <taxon>Salinomyces</taxon>
    </lineage>
</organism>
<dbReference type="SUPFAM" id="SSF49785">
    <property type="entry name" value="Galactose-binding domain-like"/>
    <property type="match status" value="1"/>
</dbReference>
<evidence type="ECO:0000313" key="3">
    <source>
        <dbReference type="Proteomes" id="UP000308549"/>
    </source>
</evidence>
<sequence>MGPPDQLVLPAFFFQKPVSAPAGIYDIALAGEIPQYLAKTSQGALVLTSSSTGTTAIRRNGQTTMPSIFGVDCKGRVTVSQADTPYTWDISGTTTTFTSGTRDRSMVTYSLSRSTPNSRTARRSRYTESAQPRCPDTPPDLVAKAFPSARPLNPNGCGASQGFDFVPDFSFGSCCDGHDNCFDNCESGTFEGCNNQFHDCCDYLNHWYSYVPYLSCLKTADFYSWSVGTSIGRDALKAAGKERRGCYCSSALGLCGRADGDYQCTSMFGTDVNNNGACGRTCSSRAKCNGGSCACPNDQCGSRCVNLQTHPGNCGSCGNNCNTGYCFQGQCYDPPPDKCAPVQGFTNGDFSNGGTGWQCCSGTGCHCDFADPKMYFSWNGAGSSDFSSTAHMWPGTNYEISFTMRLSAGSAGNRRFKYKFGNQGWSNEMGILLVANDPTPFGPHGVGAFNMGNRGLAQPSRPLLSLLVEFIVEHSLDLIETSLKTLSSLPATPVYLLALPPLLVNA</sequence>
<evidence type="ECO:0000256" key="1">
    <source>
        <dbReference type="SAM" id="MobiDB-lite"/>
    </source>
</evidence>
<name>A0A4V5N3G3_9PEZI</name>
<reference evidence="2 3" key="1">
    <citation type="submission" date="2017-03" db="EMBL/GenBank/DDBJ databases">
        <title>Genomes of endolithic fungi from Antarctica.</title>
        <authorList>
            <person name="Coleine C."/>
            <person name="Masonjones S."/>
            <person name="Stajich J.E."/>
        </authorList>
    </citation>
    <scope>NUCLEOTIDE SEQUENCE [LARGE SCALE GENOMIC DNA]</scope>
    <source>
        <strain evidence="2 3">CCFEE 6315</strain>
    </source>
</reference>
<evidence type="ECO:0000313" key="2">
    <source>
        <dbReference type="EMBL" id="TKA22819.1"/>
    </source>
</evidence>
<protein>
    <submittedName>
        <fullName evidence="2">Uncharacterized protein</fullName>
    </submittedName>
</protein>
<dbReference type="OrthoDB" id="3935740at2759"/>
<dbReference type="Proteomes" id="UP000308549">
    <property type="component" value="Unassembled WGS sequence"/>
</dbReference>
<dbReference type="AlphaFoldDB" id="A0A4V5N3G3"/>